<dbReference type="Pfam" id="PF12708">
    <property type="entry name" value="Pect-lyase_RHGA_epim"/>
    <property type="match status" value="1"/>
</dbReference>
<dbReference type="SUPFAM" id="SSF51126">
    <property type="entry name" value="Pectin lyase-like"/>
    <property type="match status" value="1"/>
</dbReference>
<dbReference type="AlphaFoldDB" id="A0A086Y1K9"/>
<dbReference type="Gene3D" id="2.160.20.10">
    <property type="entry name" value="Single-stranded right-handed beta-helix, Pectin lyase-like"/>
    <property type="match status" value="1"/>
</dbReference>
<dbReference type="STRING" id="1105367.CG50_14815"/>
<keyword evidence="3" id="KW-1185">Reference proteome</keyword>
<feature type="domain" description="Rhamnogalacturonase A/B/Epimerase-like pectate lyase" evidence="1">
    <location>
        <begin position="187"/>
        <end position="244"/>
    </location>
</feature>
<accession>A0A086Y1K9</accession>
<protein>
    <recommendedName>
        <fullName evidence="1">Rhamnogalacturonase A/B/Epimerase-like pectate lyase domain-containing protein</fullName>
    </recommendedName>
</protein>
<evidence type="ECO:0000313" key="3">
    <source>
        <dbReference type="Proteomes" id="UP000028824"/>
    </source>
</evidence>
<dbReference type="Proteomes" id="UP000028824">
    <property type="component" value="Unassembled WGS sequence"/>
</dbReference>
<dbReference type="EMBL" id="JFZB01000007">
    <property type="protein sequence ID" value="KFI28159.1"/>
    <property type="molecule type" value="Genomic_DNA"/>
</dbReference>
<dbReference type="RefSeq" id="WP_036636341.1">
    <property type="nucleotide sequence ID" value="NZ_JFZB01000007.1"/>
</dbReference>
<sequence length="762" mass="81761">MNKAITEGLALMPPAFDEGLGLWSSENGTAGSATYSGATNAALVPADQDFGSCLELVKTQATQKLRYMGHTPILPGCYLRISTRVKVISGNLPAVRVAGYAMSGSSHVSGLVEVGPSTAIGGYGDIVTVSAIVGTGKRGGVDMVWGTVPDYGFFGIDLTGQTGGTVRVENIVIEDITEAFLRDMMDWVDVRDYGAMGDGVTNDRTAFVAADAAAAGRSILVPEGVYYIGSSLSLTAPMRFVGTLKMPVAARLALLSNYDFPTYAEAFGDEVTGFQKALQALFGFTDHNTLDLCGRRVDLDRPIDVADVTPDLSSFSNRRVLRNGQINVVDSTAWDTVTVTSQASYSTSASTTLSSVANIANIPVGARVTGSGVGREVYVRAVNVAGGSLTLSQPLFGGSGTRTYTFTRDRYILDFSGVGKLDRFNIDDVEFLCNGIASGIMLPVTGEMNHIRDCYINRPKARGITSIGRGCQDLLVDRCQFLSNEGALAATDRTTIAMNVNANDTKIRESRFVRFRHTLVMNGTGHLIVGNHWFQGDDFDSSPLLPGLIFCQANVQSAVTGNYIDGNTVEWTNEYDPTPDLGTEYSFGGLTITGNTFVCIRAASWFRWLSVRPYGAGHYIQGLSVTGNVFRTVDCTIDRIEGVDTAYAGLDKQRMRNVVFASNTFNGVSQMTVNPVMLQVDQATAQTVWTVSPGDWLPFGGWARNVQGLVAENVISNSAGSRVSTMPYVTVEQGSAKQNVTLNWPEAAKGRVHVTVRMDNPN</sequence>
<proteinExistence type="predicted"/>
<evidence type="ECO:0000313" key="2">
    <source>
        <dbReference type="EMBL" id="KFI28159.1"/>
    </source>
</evidence>
<gene>
    <name evidence="2" type="ORF">CG50_14815</name>
</gene>
<dbReference type="eggNOG" id="COG5434">
    <property type="taxonomic scope" value="Bacteria"/>
</dbReference>
<dbReference type="InterPro" id="IPR024535">
    <property type="entry name" value="RHGA/B-epi-like_pectate_lyase"/>
</dbReference>
<dbReference type="InterPro" id="IPR011050">
    <property type="entry name" value="Pectin_lyase_fold/virulence"/>
</dbReference>
<dbReference type="InterPro" id="IPR012334">
    <property type="entry name" value="Pectin_lyas_fold"/>
</dbReference>
<comment type="caution">
    <text evidence="2">The sequence shown here is derived from an EMBL/GenBank/DDBJ whole genome shotgun (WGS) entry which is preliminary data.</text>
</comment>
<dbReference type="OrthoDB" id="7749009at2"/>
<name>A0A086Y1K9_9RHOB</name>
<reference evidence="2 3" key="1">
    <citation type="submission" date="2014-03" db="EMBL/GenBank/DDBJ databases">
        <title>Genome of Paenirhodobacter enshiensis DW2-9.</title>
        <authorList>
            <person name="Wang D."/>
            <person name="Wang G."/>
        </authorList>
    </citation>
    <scope>NUCLEOTIDE SEQUENCE [LARGE SCALE GENOMIC DNA]</scope>
    <source>
        <strain evidence="2 3">DW2-9</strain>
    </source>
</reference>
<evidence type="ECO:0000259" key="1">
    <source>
        <dbReference type="Pfam" id="PF12708"/>
    </source>
</evidence>
<organism evidence="2 3">
    <name type="scientific">Paenirhodobacter enshiensis</name>
    <dbReference type="NCBI Taxonomy" id="1105367"/>
    <lineage>
        <taxon>Bacteria</taxon>
        <taxon>Pseudomonadati</taxon>
        <taxon>Pseudomonadota</taxon>
        <taxon>Alphaproteobacteria</taxon>
        <taxon>Rhodobacterales</taxon>
        <taxon>Rhodobacter group</taxon>
        <taxon>Paenirhodobacter</taxon>
    </lineage>
</organism>